<proteinExistence type="predicted"/>
<feature type="domain" description="DUF306" evidence="1">
    <location>
        <begin position="112"/>
        <end position="215"/>
    </location>
</feature>
<dbReference type="Proteomes" id="UP000293952">
    <property type="component" value="Unassembled WGS sequence"/>
</dbReference>
<dbReference type="PANTHER" id="PTHR35535">
    <property type="entry name" value="HEAT SHOCK PROTEIN HSLJ"/>
    <property type="match status" value="1"/>
</dbReference>
<feature type="domain" description="DUF306" evidence="1">
    <location>
        <begin position="228"/>
        <end position="331"/>
    </location>
</feature>
<dbReference type="EMBL" id="SETE01000001">
    <property type="protein sequence ID" value="RYM35700.1"/>
    <property type="molecule type" value="Genomic_DNA"/>
</dbReference>
<evidence type="ECO:0000259" key="2">
    <source>
        <dbReference type="Pfam" id="PF14302"/>
    </source>
</evidence>
<dbReference type="PROSITE" id="PS51257">
    <property type="entry name" value="PROKAR_LIPOPROTEIN"/>
    <property type="match status" value="1"/>
</dbReference>
<protein>
    <submittedName>
        <fullName evidence="3">META domain-containing protein</fullName>
    </submittedName>
</protein>
<dbReference type="OrthoDB" id="880459at2"/>
<dbReference type="InterPro" id="IPR025485">
    <property type="entry name" value="DUF4377"/>
</dbReference>
<gene>
    <name evidence="3" type="ORF">ERX46_01525</name>
</gene>
<keyword evidence="4" id="KW-1185">Reference proteome</keyword>
<dbReference type="InterPro" id="IPR053147">
    <property type="entry name" value="Hsp_HslJ-like"/>
</dbReference>
<feature type="domain" description="DUF4377" evidence="2">
    <location>
        <begin position="28"/>
        <end position="102"/>
    </location>
</feature>
<evidence type="ECO:0000313" key="3">
    <source>
        <dbReference type="EMBL" id="RYM35700.1"/>
    </source>
</evidence>
<dbReference type="Pfam" id="PF14302">
    <property type="entry name" value="DUF4377"/>
    <property type="match status" value="1"/>
</dbReference>
<accession>A0A4Q4KQA4</accession>
<name>A0A4Q4KQA4_9FLAO</name>
<dbReference type="InterPro" id="IPR038670">
    <property type="entry name" value="HslJ-like_sf"/>
</dbReference>
<dbReference type="RefSeq" id="WP_130092067.1">
    <property type="nucleotide sequence ID" value="NZ_SETE01000001.1"/>
</dbReference>
<dbReference type="Gene3D" id="2.40.128.270">
    <property type="match status" value="2"/>
</dbReference>
<dbReference type="AlphaFoldDB" id="A0A4Q4KQA4"/>
<dbReference type="InterPro" id="IPR005184">
    <property type="entry name" value="DUF306_Meta_HslJ"/>
</dbReference>
<evidence type="ECO:0000259" key="1">
    <source>
        <dbReference type="Pfam" id="PF03724"/>
    </source>
</evidence>
<dbReference type="Pfam" id="PF03724">
    <property type="entry name" value="META"/>
    <property type="match status" value="2"/>
</dbReference>
<comment type="caution">
    <text evidence="3">The sequence shown here is derived from an EMBL/GenBank/DDBJ whole genome shotgun (WGS) entry which is preliminary data.</text>
</comment>
<dbReference type="PANTHER" id="PTHR35535:SF1">
    <property type="entry name" value="HEAT SHOCK PROTEIN HSLJ"/>
    <property type="match status" value="1"/>
</dbReference>
<reference evidence="3 4" key="1">
    <citation type="submission" date="2019-02" db="EMBL/GenBank/DDBJ databases">
        <title>Genome sequence of the sea-ice species Brumimicrobium glaciale.</title>
        <authorList>
            <person name="Bowman J.P."/>
        </authorList>
    </citation>
    <scope>NUCLEOTIDE SEQUENCE [LARGE SCALE GENOMIC DNA]</scope>
    <source>
        <strain evidence="3 4">IC156</strain>
    </source>
</reference>
<evidence type="ECO:0000313" key="4">
    <source>
        <dbReference type="Proteomes" id="UP000293952"/>
    </source>
</evidence>
<organism evidence="3 4">
    <name type="scientific">Brumimicrobium glaciale</name>
    <dbReference type="NCBI Taxonomy" id="200475"/>
    <lineage>
        <taxon>Bacteria</taxon>
        <taxon>Pseudomonadati</taxon>
        <taxon>Bacteroidota</taxon>
        <taxon>Flavobacteriia</taxon>
        <taxon>Flavobacteriales</taxon>
        <taxon>Crocinitomicaceae</taxon>
        <taxon>Brumimicrobium</taxon>
    </lineage>
</organism>
<sequence>MKLRSVLPFVAGLVILQSCSTPKNEVMWVGGMKTECDAEAGKTECLNVYEGEELKDEKWQGMSADIEGFSFEEGFMKKIEVKKEEAKGNETSPKYTLVKELERKEDPRMHLNGQWVLASINGKNINKMIVLPTMKFDLKAKLISGNGGCNLYSAQIDELSTQNIKLSKNAGTLMECANENMENEYHTVLSEIAKYEVKNEKLTFHNKDGKETMTFIKVDPSQPNPALGGMWMSTRLMGDTIIKADNNPNITFDLDKMMVAGKDGCNNYNASIETLSNADLIIGQIASTKMMCPNMDMADKFTELIAKVVTYKVVGSELIMMDQDGNEVLAFVK</sequence>